<dbReference type="EMBL" id="HACG01037534">
    <property type="protein sequence ID" value="CEK84399.1"/>
    <property type="molecule type" value="Transcribed_RNA"/>
</dbReference>
<proteinExistence type="predicted"/>
<name>A0A0B7ATN5_9EUPU</name>
<organism evidence="1">
    <name type="scientific">Arion vulgaris</name>
    <dbReference type="NCBI Taxonomy" id="1028688"/>
    <lineage>
        <taxon>Eukaryota</taxon>
        <taxon>Metazoa</taxon>
        <taxon>Spiralia</taxon>
        <taxon>Lophotrochozoa</taxon>
        <taxon>Mollusca</taxon>
        <taxon>Gastropoda</taxon>
        <taxon>Heterobranchia</taxon>
        <taxon>Euthyneura</taxon>
        <taxon>Panpulmonata</taxon>
        <taxon>Eupulmonata</taxon>
        <taxon>Stylommatophora</taxon>
        <taxon>Helicina</taxon>
        <taxon>Arionoidea</taxon>
        <taxon>Arionidae</taxon>
        <taxon>Arion</taxon>
    </lineage>
</organism>
<reference evidence="1" key="1">
    <citation type="submission" date="2014-12" db="EMBL/GenBank/DDBJ databases">
        <title>Insight into the proteome of Arion vulgaris.</title>
        <authorList>
            <person name="Aradska J."/>
            <person name="Bulat T."/>
            <person name="Smidak R."/>
            <person name="Sarate P."/>
            <person name="Gangsoo J."/>
            <person name="Sialana F."/>
            <person name="Bilban M."/>
            <person name="Lubec G."/>
        </authorList>
    </citation>
    <scope>NUCLEOTIDE SEQUENCE</scope>
    <source>
        <tissue evidence="1">Skin</tissue>
    </source>
</reference>
<evidence type="ECO:0000313" key="1">
    <source>
        <dbReference type="EMBL" id="CEK84399.1"/>
    </source>
</evidence>
<protein>
    <submittedName>
        <fullName evidence="1">Uncharacterized protein</fullName>
    </submittedName>
</protein>
<accession>A0A0B7ATN5</accession>
<dbReference type="AlphaFoldDB" id="A0A0B7ATN5"/>
<sequence length="70" mass="8264">MNPYSLFQVKEVRLKLGTSVRHERFASGTRCLSSQHRTGVISHLMLVEMMFKRRSKHLWTCPDCNDDYPH</sequence>
<gene>
    <name evidence="1" type="primary">ORF142497</name>
</gene>